<proteinExistence type="predicted"/>
<keyword evidence="2" id="KW-1185">Reference proteome</keyword>
<evidence type="ECO:0000313" key="2">
    <source>
        <dbReference type="Proteomes" id="UP001501598"/>
    </source>
</evidence>
<dbReference type="EMBL" id="BAABGT010000032">
    <property type="protein sequence ID" value="GAA4545683.1"/>
    <property type="molecule type" value="Genomic_DNA"/>
</dbReference>
<name>A0ABP8RRW9_9PSEU</name>
<reference evidence="2" key="1">
    <citation type="journal article" date="2019" name="Int. J. Syst. Evol. Microbiol.">
        <title>The Global Catalogue of Microorganisms (GCM) 10K type strain sequencing project: providing services to taxonomists for standard genome sequencing and annotation.</title>
        <authorList>
            <consortium name="The Broad Institute Genomics Platform"/>
            <consortium name="The Broad Institute Genome Sequencing Center for Infectious Disease"/>
            <person name="Wu L."/>
            <person name="Ma J."/>
        </authorList>
    </citation>
    <scope>NUCLEOTIDE SEQUENCE [LARGE SCALE GENOMIC DNA]</scope>
    <source>
        <strain evidence="2">JCM 17906</strain>
    </source>
</reference>
<organism evidence="1 2">
    <name type="scientific">Pseudonocardia xishanensis</name>
    <dbReference type="NCBI Taxonomy" id="630995"/>
    <lineage>
        <taxon>Bacteria</taxon>
        <taxon>Bacillati</taxon>
        <taxon>Actinomycetota</taxon>
        <taxon>Actinomycetes</taxon>
        <taxon>Pseudonocardiales</taxon>
        <taxon>Pseudonocardiaceae</taxon>
        <taxon>Pseudonocardia</taxon>
    </lineage>
</organism>
<dbReference type="Proteomes" id="UP001501598">
    <property type="component" value="Unassembled WGS sequence"/>
</dbReference>
<evidence type="ECO:0000313" key="1">
    <source>
        <dbReference type="EMBL" id="GAA4545683.1"/>
    </source>
</evidence>
<protein>
    <submittedName>
        <fullName evidence="1">Uncharacterized protein</fullName>
    </submittedName>
</protein>
<accession>A0ABP8RRW9</accession>
<dbReference type="RefSeq" id="WP_345416639.1">
    <property type="nucleotide sequence ID" value="NZ_BAABGT010000032.1"/>
</dbReference>
<sequence length="118" mass="12976">MITRPGAAARSLHTAWRDAANLAIDRGHPEAAVTIEAARAIIAGADAAGRVKLDELALSRRLRVQVAAVRSALRSLRDDAGLLASSGDELFLSIPRWFTEGYWCREPEIAWRAERRQT</sequence>
<gene>
    <name evidence="1" type="ORF">GCM10023175_26000</name>
</gene>
<comment type="caution">
    <text evidence="1">The sequence shown here is derived from an EMBL/GenBank/DDBJ whole genome shotgun (WGS) entry which is preliminary data.</text>
</comment>